<organism evidence="1 2">
    <name type="scientific">Exophiala oligosperma</name>
    <dbReference type="NCBI Taxonomy" id="215243"/>
    <lineage>
        <taxon>Eukaryota</taxon>
        <taxon>Fungi</taxon>
        <taxon>Dikarya</taxon>
        <taxon>Ascomycota</taxon>
        <taxon>Pezizomycotina</taxon>
        <taxon>Eurotiomycetes</taxon>
        <taxon>Chaetothyriomycetidae</taxon>
        <taxon>Chaetothyriales</taxon>
        <taxon>Herpotrichiellaceae</taxon>
        <taxon>Exophiala</taxon>
    </lineage>
</organism>
<name>A0A0D2D2Z0_9EURO</name>
<sequence>MDHRIGGFYPTPEPSRETENDVVFKLLDSLPNFGDSGLAPLALTSLVPSKLPVIEIQDEEWLACFQSQTTAIYRDRQLGMSVISLKEAVLVLYRLSGMDGIRIPKEHVDAALAELKRRLLYFAIDRRNKGDMREYFAVLPLVSIGELIGLKLNETTYTGHLRKWDSKEGDLWHCILRGKYEEKIYFDWKELNESQIVLTGDMRQLRQELSKKEK</sequence>
<reference evidence="1 2" key="1">
    <citation type="submission" date="2015-01" db="EMBL/GenBank/DDBJ databases">
        <title>The Genome Sequence of Exophiala oligosperma CBS72588.</title>
        <authorList>
            <consortium name="The Broad Institute Genomics Platform"/>
            <person name="Cuomo C."/>
            <person name="de Hoog S."/>
            <person name="Gorbushina A."/>
            <person name="Stielow B."/>
            <person name="Teixiera M."/>
            <person name="Abouelleil A."/>
            <person name="Chapman S.B."/>
            <person name="Priest M."/>
            <person name="Young S.K."/>
            <person name="Wortman J."/>
            <person name="Nusbaum C."/>
            <person name="Birren B."/>
        </authorList>
    </citation>
    <scope>NUCLEOTIDE SEQUENCE [LARGE SCALE GENOMIC DNA]</scope>
    <source>
        <strain evidence="1 2">CBS 72588</strain>
    </source>
</reference>
<dbReference type="AlphaFoldDB" id="A0A0D2D2Z0"/>
<proteinExistence type="predicted"/>
<protein>
    <submittedName>
        <fullName evidence="1">Uncharacterized protein</fullName>
    </submittedName>
</protein>
<gene>
    <name evidence="1" type="ORF">PV06_11124</name>
</gene>
<evidence type="ECO:0000313" key="1">
    <source>
        <dbReference type="EMBL" id="KIW36610.1"/>
    </source>
</evidence>
<dbReference type="Proteomes" id="UP000053342">
    <property type="component" value="Unassembled WGS sequence"/>
</dbReference>
<dbReference type="GeneID" id="27363198"/>
<evidence type="ECO:0000313" key="2">
    <source>
        <dbReference type="Proteomes" id="UP000053342"/>
    </source>
</evidence>
<accession>A0A0D2D2Z0</accession>
<dbReference type="HOGENOM" id="CLU_1366263_0_0_1"/>
<dbReference type="EMBL" id="KN847351">
    <property type="protein sequence ID" value="KIW36610.1"/>
    <property type="molecule type" value="Genomic_DNA"/>
</dbReference>
<dbReference type="VEuPathDB" id="FungiDB:PV06_11124"/>
<dbReference type="RefSeq" id="XP_016256826.1">
    <property type="nucleotide sequence ID" value="XM_016412750.1"/>
</dbReference>
<keyword evidence="2" id="KW-1185">Reference proteome</keyword>